<evidence type="ECO:0000313" key="1">
    <source>
        <dbReference type="EMBL" id="TPW29873.1"/>
    </source>
</evidence>
<dbReference type="InterPro" id="IPR011257">
    <property type="entry name" value="DNA_glycosylase"/>
</dbReference>
<dbReference type="SUPFAM" id="SSF48150">
    <property type="entry name" value="DNA-glycosylase"/>
    <property type="match status" value="1"/>
</dbReference>
<dbReference type="Proteomes" id="UP000320314">
    <property type="component" value="Unassembled WGS sequence"/>
</dbReference>
<gene>
    <name evidence="1" type="ORF">FJU11_06260</name>
</gene>
<dbReference type="OrthoDB" id="3078554at2"/>
<dbReference type="GO" id="GO:0003824">
    <property type="term" value="F:catalytic activity"/>
    <property type="evidence" value="ECO:0007669"/>
    <property type="project" value="InterPro"/>
</dbReference>
<dbReference type="RefSeq" id="WP_141166182.1">
    <property type="nucleotide sequence ID" value="NZ_VHLH01000008.1"/>
</dbReference>
<keyword evidence="2" id="KW-1185">Reference proteome</keyword>
<reference evidence="1 2" key="1">
    <citation type="submission" date="2019-06" db="EMBL/GenBank/DDBJ databases">
        <authorList>
            <person name="Li M."/>
        </authorList>
    </citation>
    <scope>NUCLEOTIDE SEQUENCE [LARGE SCALE GENOMIC DNA]</scope>
    <source>
        <strain evidence="1 2">BGMRC6574</strain>
    </source>
</reference>
<organism evidence="1 2">
    <name type="scientific">Pararhizobium mangrovi</name>
    <dbReference type="NCBI Taxonomy" id="2590452"/>
    <lineage>
        <taxon>Bacteria</taxon>
        <taxon>Pseudomonadati</taxon>
        <taxon>Pseudomonadota</taxon>
        <taxon>Alphaproteobacteria</taxon>
        <taxon>Hyphomicrobiales</taxon>
        <taxon>Rhizobiaceae</taxon>
        <taxon>Rhizobium/Agrobacterium group</taxon>
        <taxon>Pararhizobium</taxon>
    </lineage>
</organism>
<dbReference type="EMBL" id="VHLH01000008">
    <property type="protein sequence ID" value="TPW29873.1"/>
    <property type="molecule type" value="Genomic_DNA"/>
</dbReference>
<accession>A0A506U686</accession>
<protein>
    <recommendedName>
        <fullName evidence="3">Endonuclease</fullName>
    </recommendedName>
</protein>
<evidence type="ECO:0008006" key="3">
    <source>
        <dbReference type="Google" id="ProtNLM"/>
    </source>
</evidence>
<evidence type="ECO:0000313" key="2">
    <source>
        <dbReference type="Proteomes" id="UP000320314"/>
    </source>
</evidence>
<name>A0A506U686_9HYPH</name>
<dbReference type="GO" id="GO:0006281">
    <property type="term" value="P:DNA repair"/>
    <property type="evidence" value="ECO:0007669"/>
    <property type="project" value="InterPro"/>
</dbReference>
<comment type="caution">
    <text evidence="1">The sequence shown here is derived from an EMBL/GenBank/DDBJ whole genome shotgun (WGS) entry which is preliminary data.</text>
</comment>
<dbReference type="AlphaFoldDB" id="A0A506U686"/>
<proteinExistence type="predicted"/>
<sequence>MTAHSNPQKAIIHHLLDDHGLTYCDELGIDIEKNTPSPLFRWLCASILMSTRIKSDIAVSAARALADQGWTTPEKLVDSHWEDRVRTLNHAGYARFDERTASMLHDATSTLLDDYRGDLRVLRDDAGYDPQAERERLKAFKGLGDVGVDIFFREAQISWDELYPFADKKALKAAGRLGLPASTKGLARLVDRTDFPRLVAALVRTDLSKDYETIEAEAQSG</sequence>